<dbReference type="Gene3D" id="1.20.950.20">
    <property type="entry name" value="Transmembrane di-heme cytochromes, Chain C"/>
    <property type="match status" value="1"/>
</dbReference>
<evidence type="ECO:0000313" key="8">
    <source>
        <dbReference type="EMBL" id="QOV90758.1"/>
    </source>
</evidence>
<dbReference type="PANTHER" id="PTHR30485:SF2">
    <property type="entry name" value="BLL0597 PROTEIN"/>
    <property type="match status" value="1"/>
</dbReference>
<feature type="transmembrane region" description="Helical" evidence="6">
    <location>
        <begin position="20"/>
        <end position="40"/>
    </location>
</feature>
<keyword evidence="2" id="KW-1003">Cell membrane</keyword>
<dbReference type="GO" id="GO:0022904">
    <property type="term" value="P:respiratory electron transport chain"/>
    <property type="evidence" value="ECO:0007669"/>
    <property type="project" value="InterPro"/>
</dbReference>
<comment type="subcellular location">
    <subcellularLocation>
        <location evidence="1">Cell membrane</location>
        <topology evidence="1">Multi-pass membrane protein</topology>
    </subcellularLocation>
</comment>
<dbReference type="KEGG" id="hbs:IPV69_05200"/>
<accession>A0A7M2WZ29</accession>
<reference evidence="8 9" key="1">
    <citation type="submission" date="2020-10" db="EMBL/GenBank/DDBJ databases">
        <title>Wide distribution of Phycisphaera-like planctomycetes from WD2101 soil group in peatlands and genome analysis of the first cultivated representative.</title>
        <authorList>
            <person name="Dedysh S.N."/>
            <person name="Beletsky A.V."/>
            <person name="Ivanova A."/>
            <person name="Kulichevskaya I.S."/>
            <person name="Suzina N.E."/>
            <person name="Philippov D.A."/>
            <person name="Rakitin A.L."/>
            <person name="Mardanov A.V."/>
            <person name="Ravin N.V."/>
        </authorList>
    </citation>
    <scope>NUCLEOTIDE SEQUENCE [LARGE SCALE GENOMIC DNA]</scope>
    <source>
        <strain evidence="8 9">M1803</strain>
    </source>
</reference>
<dbReference type="GO" id="GO:0020037">
    <property type="term" value="F:heme binding"/>
    <property type="evidence" value="ECO:0007669"/>
    <property type="project" value="TreeGrafter"/>
</dbReference>
<feature type="domain" description="Cytochrome b561 bacterial/Ni-hydrogenase" evidence="7">
    <location>
        <begin position="14"/>
        <end position="174"/>
    </location>
</feature>
<dbReference type="AlphaFoldDB" id="A0A7M2WZ29"/>
<feature type="transmembrane region" description="Helical" evidence="6">
    <location>
        <begin position="110"/>
        <end position="130"/>
    </location>
</feature>
<dbReference type="GO" id="GO:0009055">
    <property type="term" value="F:electron transfer activity"/>
    <property type="evidence" value="ECO:0007669"/>
    <property type="project" value="InterPro"/>
</dbReference>
<evidence type="ECO:0000256" key="5">
    <source>
        <dbReference type="ARBA" id="ARBA00023136"/>
    </source>
</evidence>
<keyword evidence="4 6" id="KW-1133">Transmembrane helix</keyword>
<evidence type="ECO:0000256" key="4">
    <source>
        <dbReference type="ARBA" id="ARBA00022989"/>
    </source>
</evidence>
<dbReference type="EMBL" id="CP063458">
    <property type="protein sequence ID" value="QOV90758.1"/>
    <property type="molecule type" value="Genomic_DNA"/>
</dbReference>
<evidence type="ECO:0000256" key="3">
    <source>
        <dbReference type="ARBA" id="ARBA00022692"/>
    </source>
</evidence>
<evidence type="ECO:0000256" key="2">
    <source>
        <dbReference type="ARBA" id="ARBA00022475"/>
    </source>
</evidence>
<dbReference type="InterPro" id="IPR016174">
    <property type="entry name" value="Di-haem_cyt_TM"/>
</dbReference>
<proteinExistence type="predicted"/>
<sequence>MAIKEVLMVRILIWDLPTRLFHWMLAIGVLAAFGIAQFAGEDSPLFPYHSLVGVILGVIVLLRIAWGLAGTRYAKFCSFLFSPLSVIAYMKGVATGGGVRHLGHNPGSSYAIFLMLALVLLIATTGLLMGGGNEAFEDIHSIAAYGLIAVVVVHVAGVLIHTIRFRENITASMFIGTKQGEASESIQSAAPISAAIFMVVVSVLAAGLFRNYDVAARRTTVPMTGIVIHLGEVEGENGPTQHKPGNDD</sequence>
<dbReference type="Proteomes" id="UP000593765">
    <property type="component" value="Chromosome"/>
</dbReference>
<evidence type="ECO:0000259" key="7">
    <source>
        <dbReference type="Pfam" id="PF01292"/>
    </source>
</evidence>
<dbReference type="GO" id="GO:0005886">
    <property type="term" value="C:plasma membrane"/>
    <property type="evidence" value="ECO:0007669"/>
    <property type="project" value="UniProtKB-SubCell"/>
</dbReference>
<dbReference type="RefSeq" id="WP_206293858.1">
    <property type="nucleotide sequence ID" value="NZ_CP063458.1"/>
</dbReference>
<dbReference type="InterPro" id="IPR011577">
    <property type="entry name" value="Cyt_b561_bac/Ni-Hgenase"/>
</dbReference>
<evidence type="ECO:0000256" key="6">
    <source>
        <dbReference type="SAM" id="Phobius"/>
    </source>
</evidence>
<feature type="transmembrane region" description="Helical" evidence="6">
    <location>
        <begin position="73"/>
        <end position="90"/>
    </location>
</feature>
<dbReference type="PANTHER" id="PTHR30485">
    <property type="entry name" value="NI/FE-HYDROGENASE 1 B-TYPE CYTOCHROME SUBUNIT"/>
    <property type="match status" value="1"/>
</dbReference>
<keyword evidence="3 6" id="KW-0812">Transmembrane</keyword>
<feature type="transmembrane region" description="Helical" evidence="6">
    <location>
        <begin position="142"/>
        <end position="163"/>
    </location>
</feature>
<feature type="transmembrane region" description="Helical" evidence="6">
    <location>
        <begin position="46"/>
        <end position="66"/>
    </location>
</feature>
<gene>
    <name evidence="8" type="ORF">IPV69_05200</name>
</gene>
<evidence type="ECO:0000313" key="9">
    <source>
        <dbReference type="Proteomes" id="UP000593765"/>
    </source>
</evidence>
<organism evidence="8 9">
    <name type="scientific">Humisphaera borealis</name>
    <dbReference type="NCBI Taxonomy" id="2807512"/>
    <lineage>
        <taxon>Bacteria</taxon>
        <taxon>Pseudomonadati</taxon>
        <taxon>Planctomycetota</taxon>
        <taxon>Phycisphaerae</taxon>
        <taxon>Tepidisphaerales</taxon>
        <taxon>Tepidisphaeraceae</taxon>
        <taxon>Humisphaera</taxon>
    </lineage>
</organism>
<dbReference type="Pfam" id="PF01292">
    <property type="entry name" value="Ni_hydr_CYTB"/>
    <property type="match status" value="1"/>
</dbReference>
<keyword evidence="5 6" id="KW-0472">Membrane</keyword>
<dbReference type="InterPro" id="IPR051542">
    <property type="entry name" value="Hydrogenase_cytochrome"/>
</dbReference>
<name>A0A7M2WZ29_9BACT</name>
<keyword evidence="9" id="KW-1185">Reference proteome</keyword>
<feature type="transmembrane region" description="Helical" evidence="6">
    <location>
        <begin position="189"/>
        <end position="209"/>
    </location>
</feature>
<dbReference type="SUPFAM" id="SSF81342">
    <property type="entry name" value="Transmembrane di-heme cytochromes"/>
    <property type="match status" value="1"/>
</dbReference>
<protein>
    <submittedName>
        <fullName evidence="8">Cytochrome b/b6 domain-containing protein</fullName>
    </submittedName>
</protein>
<evidence type="ECO:0000256" key="1">
    <source>
        <dbReference type="ARBA" id="ARBA00004651"/>
    </source>
</evidence>